<organism evidence="1 2">
    <name type="scientific">Vitis vinifera</name>
    <name type="common">Grape</name>
    <dbReference type="NCBI Taxonomy" id="29760"/>
    <lineage>
        <taxon>Eukaryota</taxon>
        <taxon>Viridiplantae</taxon>
        <taxon>Streptophyta</taxon>
        <taxon>Embryophyta</taxon>
        <taxon>Tracheophyta</taxon>
        <taxon>Spermatophyta</taxon>
        <taxon>Magnoliopsida</taxon>
        <taxon>eudicotyledons</taxon>
        <taxon>Gunneridae</taxon>
        <taxon>Pentapetalae</taxon>
        <taxon>rosids</taxon>
        <taxon>Vitales</taxon>
        <taxon>Vitaceae</taxon>
        <taxon>Viteae</taxon>
        <taxon>Vitis</taxon>
    </lineage>
</organism>
<evidence type="ECO:0000313" key="2">
    <source>
        <dbReference type="Proteomes" id="UP000009183"/>
    </source>
</evidence>
<dbReference type="InParanoid" id="F6HUF1"/>
<dbReference type="AlphaFoldDB" id="F6HUF1"/>
<proteinExistence type="predicted"/>
<dbReference type="STRING" id="29760.F6HUF1"/>
<dbReference type="PaxDb" id="29760-VIT_02s0025g04040.t01"/>
<gene>
    <name evidence="1" type="ordered locus">VIT_02s0025g04040</name>
</gene>
<dbReference type="HOGENOM" id="CLU_3421755_0_0_1"/>
<protein>
    <submittedName>
        <fullName evidence="1">Uncharacterized protein</fullName>
    </submittedName>
</protein>
<dbReference type="Proteomes" id="UP000009183">
    <property type="component" value="Chromosome 2"/>
</dbReference>
<name>F6HUF1_VITVI</name>
<dbReference type="EMBL" id="FN596251">
    <property type="protein sequence ID" value="CCB58374.1"/>
    <property type="molecule type" value="Genomic_DNA"/>
</dbReference>
<sequence>MRFGLSSGGQKLRKANLKFEYSSF</sequence>
<keyword evidence="2" id="KW-1185">Reference proteome</keyword>
<reference evidence="2" key="1">
    <citation type="journal article" date="2007" name="Nature">
        <title>The grapevine genome sequence suggests ancestral hexaploidization in major angiosperm phyla.</title>
        <authorList>
            <consortium name="The French-Italian Public Consortium for Grapevine Genome Characterization."/>
            <person name="Jaillon O."/>
            <person name="Aury J.-M."/>
            <person name="Noel B."/>
            <person name="Policriti A."/>
            <person name="Clepet C."/>
            <person name="Casagrande A."/>
            <person name="Choisne N."/>
            <person name="Aubourg S."/>
            <person name="Vitulo N."/>
            <person name="Jubin C."/>
            <person name="Vezzi A."/>
            <person name="Legeai F."/>
            <person name="Hugueney P."/>
            <person name="Dasilva C."/>
            <person name="Horner D."/>
            <person name="Mica E."/>
            <person name="Jublot D."/>
            <person name="Poulain J."/>
            <person name="Bruyere C."/>
            <person name="Billault A."/>
            <person name="Segurens B."/>
            <person name="Gouyvenoux M."/>
            <person name="Ugarte E."/>
            <person name="Cattonaro F."/>
            <person name="Anthouard V."/>
            <person name="Vico V."/>
            <person name="Del Fabbro C."/>
            <person name="Alaux M."/>
            <person name="Di Gaspero G."/>
            <person name="Dumas V."/>
            <person name="Felice N."/>
            <person name="Paillard S."/>
            <person name="Juman I."/>
            <person name="Moroldo M."/>
            <person name="Scalabrin S."/>
            <person name="Canaguier A."/>
            <person name="Le Clainche I."/>
            <person name="Malacrida G."/>
            <person name="Durand E."/>
            <person name="Pesole G."/>
            <person name="Laucou V."/>
            <person name="Chatelet P."/>
            <person name="Merdinoglu D."/>
            <person name="Delledonne M."/>
            <person name="Pezzotti M."/>
            <person name="Lecharny A."/>
            <person name="Scarpelli C."/>
            <person name="Artiguenave F."/>
            <person name="Pe M.E."/>
            <person name="Valle G."/>
            <person name="Morgante M."/>
            <person name="Caboche M."/>
            <person name="Adam-Blondon A.-F."/>
            <person name="Weissenbach J."/>
            <person name="Quetier F."/>
            <person name="Wincker P."/>
        </authorList>
    </citation>
    <scope>NUCLEOTIDE SEQUENCE [LARGE SCALE GENOMIC DNA]</scope>
    <source>
        <strain evidence="2">cv. Pinot noir / PN40024</strain>
    </source>
</reference>
<accession>F6HUF1</accession>
<evidence type="ECO:0000313" key="1">
    <source>
        <dbReference type="EMBL" id="CCB58374.1"/>
    </source>
</evidence>